<dbReference type="GO" id="GO:0005509">
    <property type="term" value="F:calcium ion binding"/>
    <property type="evidence" value="ECO:0007669"/>
    <property type="project" value="InterPro"/>
</dbReference>
<comment type="caution">
    <text evidence="2">The sequence shown here is derived from an EMBL/GenBank/DDBJ whole genome shotgun (WGS) entry which is preliminary data.</text>
</comment>
<proteinExistence type="predicted"/>
<dbReference type="GO" id="GO:0048240">
    <property type="term" value="P:sperm capacitation"/>
    <property type="evidence" value="ECO:0007669"/>
    <property type="project" value="InterPro"/>
</dbReference>
<sequence>MPTVSLPFGMSKLLECMIRAVVIEKPENMPRFLADYASALLLYRNQNPSMELKEVMIQFQNRREVMKRSPEATRDKVRDVGKKSGTSSFLTSEEAVLRSKETLNGEDRSQSSKVRPTKTLPEDKLQQKIQLDEEVVLLSSEENLNDLDRTQSSPVTSPESVVEVKLLQETKPDQDTHLARVQTEGKIEQVPLPKSSVNDINTETKTVVLSERLSSSLSPSFLASSAAAARSYPSADSQCPGRGQDFRASTSLEDEENSQYMWTLYHLPHREEEGTLSTTVLSQPQYQNGAKIQVIGPGYVLVTKCPSSGTQTEVKCISSHCSKVSTQGLGQDCLMIKPPPYQHNI</sequence>
<name>A0A556TS73_BAGYA</name>
<feature type="region of interest" description="Disordered" evidence="1">
    <location>
        <begin position="232"/>
        <end position="253"/>
    </location>
</feature>
<dbReference type="InterPro" id="IPR047579">
    <property type="entry name" value="DD_CABYR_SP17"/>
</dbReference>
<feature type="compositionally biased region" description="Basic and acidic residues" evidence="1">
    <location>
        <begin position="66"/>
        <end position="82"/>
    </location>
</feature>
<evidence type="ECO:0000256" key="1">
    <source>
        <dbReference type="SAM" id="MobiDB-lite"/>
    </source>
</evidence>
<dbReference type="OrthoDB" id="252964at2759"/>
<dbReference type="PANTHER" id="PTHR15494">
    <property type="entry name" value="CALCIUM-BINDING TYROSINE PHOSPHORYLATION-REGULATED PROTEIN"/>
    <property type="match status" value="1"/>
</dbReference>
<dbReference type="PANTHER" id="PTHR15494:SF0">
    <property type="entry name" value="CALCIUM-BINDING TYROSINE PHOSPHORYLATION-REGULATED PROTEIN"/>
    <property type="match status" value="1"/>
</dbReference>
<reference evidence="2 3" key="1">
    <citation type="journal article" date="2019" name="Genome Biol. Evol.">
        <title>Whole-Genome Sequencing of the Giant Devil Catfish, Bagarius yarrelli.</title>
        <authorList>
            <person name="Jiang W."/>
            <person name="Lv Y."/>
            <person name="Cheng L."/>
            <person name="Yang K."/>
            <person name="Chao B."/>
            <person name="Wang X."/>
            <person name="Li Y."/>
            <person name="Pan X."/>
            <person name="You X."/>
            <person name="Zhang Y."/>
            <person name="Yang J."/>
            <person name="Li J."/>
            <person name="Zhang X."/>
            <person name="Liu S."/>
            <person name="Sun C."/>
            <person name="Yang J."/>
            <person name="Shi Q."/>
        </authorList>
    </citation>
    <scope>NUCLEOTIDE SEQUENCE [LARGE SCALE GENOMIC DNA]</scope>
    <source>
        <strain evidence="2">JWS20170419001</strain>
        <tissue evidence="2">Muscle</tissue>
    </source>
</reference>
<dbReference type="AlphaFoldDB" id="A0A556TS73"/>
<feature type="region of interest" description="Disordered" evidence="1">
    <location>
        <begin position="66"/>
        <end position="126"/>
    </location>
</feature>
<dbReference type="Proteomes" id="UP000319801">
    <property type="component" value="Unassembled WGS sequence"/>
</dbReference>
<gene>
    <name evidence="2" type="ORF">Baya_3277</name>
</gene>
<accession>A0A556TS73</accession>
<dbReference type="CDD" id="cd12100">
    <property type="entry name" value="DD_CABYR_SP17"/>
    <property type="match status" value="1"/>
</dbReference>
<evidence type="ECO:0000313" key="2">
    <source>
        <dbReference type="EMBL" id="TSK53717.1"/>
    </source>
</evidence>
<dbReference type="InterPro" id="IPR038848">
    <property type="entry name" value="CABYR"/>
</dbReference>
<dbReference type="GO" id="GO:0035686">
    <property type="term" value="C:sperm fibrous sheath"/>
    <property type="evidence" value="ECO:0007669"/>
    <property type="project" value="TreeGrafter"/>
</dbReference>
<evidence type="ECO:0008006" key="4">
    <source>
        <dbReference type="Google" id="ProtNLM"/>
    </source>
</evidence>
<evidence type="ECO:0000313" key="3">
    <source>
        <dbReference type="Proteomes" id="UP000319801"/>
    </source>
</evidence>
<organism evidence="2 3">
    <name type="scientific">Bagarius yarrelli</name>
    <name type="common">Goonch</name>
    <name type="synonym">Bagrus yarrelli</name>
    <dbReference type="NCBI Taxonomy" id="175774"/>
    <lineage>
        <taxon>Eukaryota</taxon>
        <taxon>Metazoa</taxon>
        <taxon>Chordata</taxon>
        <taxon>Craniata</taxon>
        <taxon>Vertebrata</taxon>
        <taxon>Euteleostomi</taxon>
        <taxon>Actinopterygii</taxon>
        <taxon>Neopterygii</taxon>
        <taxon>Teleostei</taxon>
        <taxon>Ostariophysi</taxon>
        <taxon>Siluriformes</taxon>
        <taxon>Sisoridae</taxon>
        <taxon>Sisorinae</taxon>
        <taxon>Bagarius</taxon>
    </lineage>
</organism>
<feature type="compositionally biased region" description="Basic and acidic residues" evidence="1">
    <location>
        <begin position="95"/>
        <end position="110"/>
    </location>
</feature>
<keyword evidence="3" id="KW-1185">Reference proteome</keyword>
<dbReference type="GO" id="GO:0005737">
    <property type="term" value="C:cytoplasm"/>
    <property type="evidence" value="ECO:0007669"/>
    <property type="project" value="TreeGrafter"/>
</dbReference>
<protein>
    <recommendedName>
        <fullName evidence="4">Calcium-binding tyrosine phosphorylation-regulated protein</fullName>
    </recommendedName>
</protein>
<dbReference type="EMBL" id="VCAZ01000015">
    <property type="protein sequence ID" value="TSK53717.1"/>
    <property type="molecule type" value="Genomic_DNA"/>
</dbReference>